<dbReference type="Gene3D" id="2.160.20.110">
    <property type="match status" value="1"/>
</dbReference>
<accession>A0AA96ZVP3</accession>
<keyword evidence="3" id="KW-1185">Reference proteome</keyword>
<dbReference type="InterPro" id="IPR011050">
    <property type="entry name" value="Pectin_lyase_fold/virulence"/>
</dbReference>
<reference evidence="2 3" key="1">
    <citation type="submission" date="2023-07" db="EMBL/GenBank/DDBJ databases">
        <title>Closed genoem sequence of Methanosarcinaceae archaeon Ac7.</title>
        <authorList>
            <person name="Poehlein A."/>
            <person name="Protasov E."/>
            <person name="Platt K."/>
            <person name="Reeh H."/>
            <person name="Daniel R."/>
            <person name="Brune A."/>
        </authorList>
    </citation>
    <scope>NUCLEOTIDE SEQUENCE [LARGE SCALE GENOMIC DNA]</scope>
    <source>
        <strain evidence="2 3">Ac7</strain>
    </source>
</reference>
<dbReference type="Pfam" id="PF07581">
    <property type="entry name" value="Glug"/>
    <property type="match status" value="1"/>
</dbReference>
<dbReference type="EMBL" id="CP131060">
    <property type="protein sequence ID" value="WNY25671.1"/>
    <property type="molecule type" value="Genomic_DNA"/>
</dbReference>
<dbReference type="InterPro" id="IPR011493">
    <property type="entry name" value="GLUG"/>
</dbReference>
<name>A0AA96ZVP3_9EURY</name>
<sequence>MIKRLEITLLVVVLFFFLSLNTVSAFSGTGTGTPNDPFQITTINQLDEIRNNLSASYILMNDLSFDGSDLIWEPIGNFSESTGFQYFTGNFDGNNQTIYHLIIDKPDQDNIGIFGCFAGSVSNLNIENATVKGNNSVGIVAANGTNIQISNCHVANSSVCSNMDAGGIAGTFAIGQIQNCSVLNSTISSTEGCGGGIVATNNKGEIINSYVVNISVTAGSSAGGISGLNNFGSKIETCSAIDSTVESNSYGAGGISGWSIDTVIENCYATGNITSDGFAANAGGISGSNYNVSLQNCYSTAFVTSKGGLGNAGGIIGVGSGCHVADCVSLNHAVNQRTPLVPIPPKFSLTTYILLKIEMGAGYIAGNNSGVQVNDCYYWNGIESNKIFPSHNGQKINSKMMWNTFPSGIWKNWNPEIWELSSSEYYKLPVLKGQPNPEKFYPVN</sequence>
<evidence type="ECO:0000313" key="3">
    <source>
        <dbReference type="Proteomes" id="UP001303587"/>
    </source>
</evidence>
<proteinExistence type="predicted"/>
<dbReference type="Proteomes" id="UP001303587">
    <property type="component" value="Chromosome"/>
</dbReference>
<dbReference type="AlphaFoldDB" id="A0AA96ZVP3"/>
<evidence type="ECO:0000313" key="2">
    <source>
        <dbReference type="EMBL" id="WNY25671.1"/>
    </source>
</evidence>
<dbReference type="GeneID" id="89230335"/>
<dbReference type="RefSeq" id="WP_338102029.1">
    <property type="nucleotide sequence ID" value="NZ_CP131060.1"/>
</dbReference>
<organism evidence="2 3">
    <name type="scientific">Methanolapillus millepedarum</name>
    <dbReference type="NCBI Taxonomy" id="3028296"/>
    <lineage>
        <taxon>Archaea</taxon>
        <taxon>Methanobacteriati</taxon>
        <taxon>Methanobacteriota</taxon>
        <taxon>Stenosarchaea group</taxon>
        <taxon>Methanomicrobia</taxon>
        <taxon>Methanosarcinales</taxon>
        <taxon>Methanosarcinaceae</taxon>
        <taxon>Methanolapillus</taxon>
    </lineage>
</organism>
<dbReference type="SUPFAM" id="SSF51126">
    <property type="entry name" value="Pectin lyase-like"/>
    <property type="match status" value="1"/>
</dbReference>
<evidence type="ECO:0000259" key="1">
    <source>
        <dbReference type="Pfam" id="PF07581"/>
    </source>
</evidence>
<gene>
    <name evidence="2" type="ORF">MsAc7_12280</name>
</gene>
<feature type="domain" description="GLUG" evidence="1">
    <location>
        <begin position="249"/>
        <end position="274"/>
    </location>
</feature>
<protein>
    <recommendedName>
        <fullName evidence="1">GLUG domain-containing protein</fullName>
    </recommendedName>
</protein>